<organism evidence="4 5">
    <name type="scientific">Anguilla anguilla</name>
    <name type="common">European freshwater eel</name>
    <name type="synonym">Muraena anguilla</name>
    <dbReference type="NCBI Taxonomy" id="7936"/>
    <lineage>
        <taxon>Eukaryota</taxon>
        <taxon>Metazoa</taxon>
        <taxon>Chordata</taxon>
        <taxon>Craniata</taxon>
        <taxon>Vertebrata</taxon>
        <taxon>Euteleostomi</taxon>
        <taxon>Actinopterygii</taxon>
        <taxon>Neopterygii</taxon>
        <taxon>Teleostei</taxon>
        <taxon>Anguilliformes</taxon>
        <taxon>Anguillidae</taxon>
        <taxon>Anguilla</taxon>
    </lineage>
</organism>
<dbReference type="InterPro" id="IPR036860">
    <property type="entry name" value="SH2_dom_sf"/>
</dbReference>
<dbReference type="SMART" id="SM00252">
    <property type="entry name" value="SH2"/>
    <property type="match status" value="1"/>
</dbReference>
<evidence type="ECO:0000313" key="5">
    <source>
        <dbReference type="Proteomes" id="UP001044222"/>
    </source>
</evidence>
<feature type="compositionally biased region" description="Pro residues" evidence="2">
    <location>
        <begin position="246"/>
        <end position="256"/>
    </location>
</feature>
<dbReference type="PROSITE" id="PS50001">
    <property type="entry name" value="SH2"/>
    <property type="match status" value="1"/>
</dbReference>
<evidence type="ECO:0000259" key="3">
    <source>
        <dbReference type="PROSITE" id="PS50001"/>
    </source>
</evidence>
<sequence length="334" mass="36140">MAADALTEPGRLDRSGSFFKLIDSFALEIGELKQEMVQTAAPSDRGPDAEVLQGLEGEVSGVYLQSPPCTGSVGVRDSGYDSLRRRMSVLDRLTQTHPVWLLLSLSDEEAARILLRQPPGMFLVRKSSTLQRKVLSLRVDDASGPPVCDFPMKESQYTFSLEGSGISFADLFRLVAFYCISRDVLPFTLRIPEAIAAAKTQADLEEVAQLGAVFWDSPLCSRRRSSGSLPRTAVQGNVQLRRPPEGQTPPIPPTAPRPRTRPSPAGRSASSTLFLQAHRGEGDPDRQGRPRSRRHRHPATAAAGAKPSGSCAPSTPPAPARYPAGRPAQAEEHA</sequence>
<keyword evidence="5" id="KW-1185">Reference proteome</keyword>
<dbReference type="AlphaFoldDB" id="A0A9D3S5H3"/>
<feature type="compositionally biased region" description="Basic and acidic residues" evidence="2">
    <location>
        <begin position="278"/>
        <end position="288"/>
    </location>
</feature>
<feature type="compositionally biased region" description="Polar residues" evidence="2">
    <location>
        <begin position="226"/>
        <end position="238"/>
    </location>
</feature>
<evidence type="ECO:0000313" key="4">
    <source>
        <dbReference type="EMBL" id="KAG5855660.1"/>
    </source>
</evidence>
<dbReference type="Gene3D" id="3.30.505.10">
    <property type="entry name" value="SH2 domain"/>
    <property type="match status" value="1"/>
</dbReference>
<reference evidence="4" key="1">
    <citation type="submission" date="2021-01" db="EMBL/GenBank/DDBJ databases">
        <title>A chromosome-scale assembly of European eel, Anguilla anguilla.</title>
        <authorList>
            <person name="Henkel C."/>
            <person name="Jong-Raadsen S.A."/>
            <person name="Dufour S."/>
            <person name="Weltzien F.-A."/>
            <person name="Palstra A.P."/>
            <person name="Pelster B."/>
            <person name="Spaink H.P."/>
            <person name="Van Den Thillart G.E."/>
            <person name="Jansen H."/>
            <person name="Zahm M."/>
            <person name="Klopp C."/>
            <person name="Cedric C."/>
            <person name="Louis A."/>
            <person name="Berthelot C."/>
            <person name="Parey E."/>
            <person name="Roest Crollius H."/>
            <person name="Montfort J."/>
            <person name="Robinson-Rechavi M."/>
            <person name="Bucao C."/>
            <person name="Bouchez O."/>
            <person name="Gislard M."/>
            <person name="Lluch J."/>
            <person name="Milhes M."/>
            <person name="Lampietro C."/>
            <person name="Lopez Roques C."/>
            <person name="Donnadieu C."/>
            <person name="Braasch I."/>
            <person name="Desvignes T."/>
            <person name="Postlethwait J."/>
            <person name="Bobe J."/>
            <person name="Guiguen Y."/>
            <person name="Dirks R."/>
        </authorList>
    </citation>
    <scope>NUCLEOTIDE SEQUENCE</scope>
    <source>
        <strain evidence="4">Tag_6206</strain>
        <tissue evidence="4">Liver</tissue>
    </source>
</reference>
<dbReference type="SUPFAM" id="SSF55550">
    <property type="entry name" value="SH2 domain"/>
    <property type="match status" value="1"/>
</dbReference>
<feature type="compositionally biased region" description="Low complexity" evidence="2">
    <location>
        <begin position="262"/>
        <end position="272"/>
    </location>
</feature>
<protein>
    <recommendedName>
        <fullName evidence="3">SH2 domain-containing protein</fullName>
    </recommendedName>
</protein>
<name>A0A9D3S5H3_ANGAN</name>
<dbReference type="Pfam" id="PF00017">
    <property type="entry name" value="SH2"/>
    <property type="match status" value="1"/>
</dbReference>
<proteinExistence type="predicted"/>
<accession>A0A9D3S5H3</accession>
<feature type="region of interest" description="Disordered" evidence="2">
    <location>
        <begin position="223"/>
        <end position="334"/>
    </location>
</feature>
<gene>
    <name evidence="4" type="ORF">ANANG_G00051470</name>
</gene>
<dbReference type="EMBL" id="JAFIRN010000002">
    <property type="protein sequence ID" value="KAG5855660.1"/>
    <property type="molecule type" value="Genomic_DNA"/>
</dbReference>
<feature type="compositionally biased region" description="Low complexity" evidence="2">
    <location>
        <begin position="299"/>
        <end position="310"/>
    </location>
</feature>
<evidence type="ECO:0000256" key="1">
    <source>
        <dbReference type="PROSITE-ProRule" id="PRU00191"/>
    </source>
</evidence>
<dbReference type="Proteomes" id="UP001044222">
    <property type="component" value="Unassembled WGS sequence"/>
</dbReference>
<feature type="domain" description="SH2" evidence="3">
    <location>
        <begin position="100"/>
        <end position="193"/>
    </location>
</feature>
<evidence type="ECO:0000256" key="2">
    <source>
        <dbReference type="SAM" id="MobiDB-lite"/>
    </source>
</evidence>
<feature type="compositionally biased region" description="Basic residues" evidence="2">
    <location>
        <begin position="289"/>
        <end position="298"/>
    </location>
</feature>
<comment type="caution">
    <text evidence="4">The sequence shown here is derived from an EMBL/GenBank/DDBJ whole genome shotgun (WGS) entry which is preliminary data.</text>
</comment>
<keyword evidence="1" id="KW-0727">SH2 domain</keyword>
<dbReference type="InterPro" id="IPR000980">
    <property type="entry name" value="SH2"/>
</dbReference>